<reference evidence="1 2" key="1">
    <citation type="submission" date="2020-06" db="EMBL/GenBank/DDBJ databases">
        <title>Pseudomonas eucalypticola sp. nov., an endophyte of Eucalyptus dunnii leaves with biocontrol ability of eucalyptus leaf blight.</title>
        <authorList>
            <person name="Liu Y."/>
            <person name="Song Z."/>
            <person name="Zeng H."/>
            <person name="Lu M."/>
            <person name="Wang X."/>
            <person name="Lian X."/>
            <person name="Zhang Q."/>
        </authorList>
    </citation>
    <scope>NUCLEOTIDE SEQUENCE [LARGE SCALE GENOMIC DNA]</scope>
    <source>
        <strain evidence="1 2">NP-1</strain>
    </source>
</reference>
<proteinExistence type="predicted"/>
<dbReference type="AlphaFoldDB" id="A0A7D5HCZ6"/>
<gene>
    <name evidence="1" type="ORF">HWQ56_00910</name>
</gene>
<dbReference type="EMBL" id="CP056030">
    <property type="protein sequence ID" value="QKZ02426.1"/>
    <property type="molecule type" value="Genomic_DNA"/>
</dbReference>
<evidence type="ECO:0000313" key="2">
    <source>
        <dbReference type="Proteomes" id="UP000509568"/>
    </source>
</evidence>
<dbReference type="RefSeq" id="WP_176569576.1">
    <property type="nucleotide sequence ID" value="NZ_CP056030.1"/>
</dbReference>
<keyword evidence="2" id="KW-1185">Reference proteome</keyword>
<dbReference type="Proteomes" id="UP000509568">
    <property type="component" value="Chromosome"/>
</dbReference>
<evidence type="ECO:0000313" key="1">
    <source>
        <dbReference type="EMBL" id="QKZ02426.1"/>
    </source>
</evidence>
<name>A0A7D5HCZ6_9PSED</name>
<accession>A0A7D5HCZ6</accession>
<sequence>MLESKLRDEFSSKVEGTFIYDLHQLGVFNVLRFKNLLADTEKLANHYRLAGKSDSYLEVAKGGLFVFQHTLFLISCHFMPDDVYRILNYEEDLSSEVVSDFYYEIRTISALLMH</sequence>
<organism evidence="1 2">
    <name type="scientific">Pseudomonas eucalypticola</name>
    <dbReference type="NCBI Taxonomy" id="2599595"/>
    <lineage>
        <taxon>Bacteria</taxon>
        <taxon>Pseudomonadati</taxon>
        <taxon>Pseudomonadota</taxon>
        <taxon>Gammaproteobacteria</taxon>
        <taxon>Pseudomonadales</taxon>
        <taxon>Pseudomonadaceae</taxon>
        <taxon>Pseudomonas</taxon>
    </lineage>
</organism>
<protein>
    <submittedName>
        <fullName evidence="1">Uncharacterized protein</fullName>
    </submittedName>
</protein>
<dbReference type="KEGG" id="pez:HWQ56_00910"/>